<sequence>MTLPWCLASPTLEQEEFDNYKHSHHMDPSSV</sequence>
<dbReference type="Proteomes" id="UP000030751">
    <property type="component" value="Unassembled WGS sequence"/>
</dbReference>
<evidence type="ECO:0000313" key="1">
    <source>
        <dbReference type="EMBL" id="EXA28872.1"/>
    </source>
</evidence>
<dbReference type="AlphaFoldDB" id="W9NFY1"/>
<proteinExistence type="predicted"/>
<reference evidence="1" key="1">
    <citation type="submission" date="2011-10" db="EMBL/GenBank/DDBJ databases">
        <title>The Genome Sequence of Fusarium oxysporum HDV247.</title>
        <authorList>
            <consortium name="The Broad Institute Genome Sequencing Platform"/>
            <person name="Ma L.-J."/>
            <person name="Gale L.R."/>
            <person name="Schwartz D.C."/>
            <person name="Zhou S."/>
            <person name="Corby-Kistler H."/>
            <person name="Young S.K."/>
            <person name="Zeng Q."/>
            <person name="Gargeya S."/>
            <person name="Fitzgerald M."/>
            <person name="Haas B."/>
            <person name="Abouelleil A."/>
            <person name="Alvarado L."/>
            <person name="Arachchi H.M."/>
            <person name="Berlin A."/>
            <person name="Brown A."/>
            <person name="Chapman S.B."/>
            <person name="Chen Z."/>
            <person name="Dunbar C."/>
            <person name="Freedman E."/>
            <person name="Gearin G."/>
            <person name="Goldberg J."/>
            <person name="Griggs A."/>
            <person name="Gujja S."/>
            <person name="Heiman D."/>
            <person name="Howarth C."/>
            <person name="Larson L."/>
            <person name="Lui A."/>
            <person name="MacDonald P.J.P."/>
            <person name="Montmayeur A."/>
            <person name="Murphy C."/>
            <person name="Neiman D."/>
            <person name="Pearson M."/>
            <person name="Priest M."/>
            <person name="Roberts A."/>
            <person name="Saif S."/>
            <person name="Shea T."/>
            <person name="Shenoy N."/>
            <person name="Sisk P."/>
            <person name="Stolte C."/>
            <person name="Sykes S."/>
            <person name="Wortman J."/>
            <person name="Nusbaum C."/>
            <person name="Birren B."/>
        </authorList>
    </citation>
    <scope>NUCLEOTIDE SEQUENCE [LARGE SCALE GENOMIC DNA]</scope>
    <source>
        <strain evidence="1">HDV247</strain>
    </source>
</reference>
<name>W9NFY1_FUSOX</name>
<dbReference type="HOGENOM" id="CLU_3399439_0_0_1"/>
<dbReference type="EMBL" id="KI981277">
    <property type="protein sequence ID" value="EXA28872.1"/>
    <property type="molecule type" value="Genomic_DNA"/>
</dbReference>
<gene>
    <name evidence="1" type="ORF">FOVG_19551</name>
</gene>
<reference evidence="1" key="2">
    <citation type="submission" date="2014-02" db="EMBL/GenBank/DDBJ databases">
        <title>Annotation of the Genome Sequence of Fusarium oxysporum HDV247.</title>
        <authorList>
            <consortium name="The Broad Institute Genomics Platform"/>
            <person name="Ma L.-J."/>
            <person name="Corby-Kistler H."/>
            <person name="Broz K."/>
            <person name="Gale L.R."/>
            <person name="Jonkers W."/>
            <person name="O'Donnell K."/>
            <person name="Ploetz R."/>
            <person name="Steinberg C."/>
            <person name="Schwartz D.C."/>
            <person name="VanEtten H."/>
            <person name="Zhou S."/>
            <person name="Young S.K."/>
            <person name="Zeng Q."/>
            <person name="Gargeya S."/>
            <person name="Fitzgerald M."/>
            <person name="Abouelleil A."/>
            <person name="Alvarado L."/>
            <person name="Chapman S.B."/>
            <person name="Gainer-Dewar J."/>
            <person name="Goldberg J."/>
            <person name="Griggs A."/>
            <person name="Gujja S."/>
            <person name="Hansen M."/>
            <person name="Howarth C."/>
            <person name="Imamovic A."/>
            <person name="Ireland A."/>
            <person name="Larimer J."/>
            <person name="McCowan C."/>
            <person name="Murphy C."/>
            <person name="Pearson M."/>
            <person name="Poon T.W."/>
            <person name="Priest M."/>
            <person name="Roberts A."/>
            <person name="Saif S."/>
            <person name="Shea T."/>
            <person name="Sykes S."/>
            <person name="Wortman J."/>
            <person name="Nusbaum C."/>
            <person name="Birren B."/>
        </authorList>
    </citation>
    <scope>NUCLEOTIDE SEQUENCE</scope>
    <source>
        <strain evidence="1">HDV247</strain>
    </source>
</reference>
<organism evidence="1">
    <name type="scientific">Fusarium oxysporum f. sp. pisi HDV247</name>
    <dbReference type="NCBI Taxonomy" id="1080344"/>
    <lineage>
        <taxon>Eukaryota</taxon>
        <taxon>Fungi</taxon>
        <taxon>Dikarya</taxon>
        <taxon>Ascomycota</taxon>
        <taxon>Pezizomycotina</taxon>
        <taxon>Sordariomycetes</taxon>
        <taxon>Hypocreomycetidae</taxon>
        <taxon>Hypocreales</taxon>
        <taxon>Nectriaceae</taxon>
        <taxon>Fusarium</taxon>
        <taxon>Fusarium oxysporum species complex</taxon>
    </lineage>
</organism>
<protein>
    <submittedName>
        <fullName evidence="1">Uncharacterized protein</fullName>
    </submittedName>
</protein>
<accession>W9NFY1</accession>